<evidence type="ECO:0000256" key="5">
    <source>
        <dbReference type="ARBA" id="ARBA00023242"/>
    </source>
</evidence>
<dbReference type="GO" id="GO:0005654">
    <property type="term" value="C:nucleoplasm"/>
    <property type="evidence" value="ECO:0007669"/>
    <property type="project" value="UniProtKB-ARBA"/>
</dbReference>
<comment type="function">
    <text evidence="6">DNA-dependent RNA polymerase catalyzes the transcription of DNA into RNA using the four ribonucleoside triphosphates as substrates. Specific peripheric component of RNA polymerase III which synthesizes small RNAs, such as 5S rRNA and tRNAs.</text>
</comment>
<protein>
    <recommendedName>
        <fullName evidence="6">DNA-directed RNA polymerase III subunit RPC6</fullName>
        <shortName evidence="6">RNA polymerase III subunit C6</shortName>
    </recommendedName>
</protein>
<evidence type="ECO:0000313" key="9">
    <source>
        <dbReference type="Proteomes" id="UP000799444"/>
    </source>
</evidence>
<keyword evidence="3 6" id="KW-0240">DNA-directed RNA polymerase</keyword>
<dbReference type="EMBL" id="ML996349">
    <property type="protein sequence ID" value="KAF2727177.1"/>
    <property type="molecule type" value="Genomic_DNA"/>
</dbReference>
<feature type="compositionally biased region" description="Low complexity" evidence="7">
    <location>
        <begin position="25"/>
        <end position="40"/>
    </location>
</feature>
<dbReference type="GO" id="GO:0005737">
    <property type="term" value="C:cytoplasm"/>
    <property type="evidence" value="ECO:0007669"/>
    <property type="project" value="UniProtKB-ARBA"/>
</dbReference>
<evidence type="ECO:0000256" key="1">
    <source>
        <dbReference type="ARBA" id="ARBA00004123"/>
    </source>
</evidence>
<proteinExistence type="inferred from homology"/>
<dbReference type="SUPFAM" id="SSF46785">
    <property type="entry name" value="Winged helix' DNA-binding domain"/>
    <property type="match status" value="1"/>
</dbReference>
<gene>
    <name evidence="8" type="ORF">EJ04DRAFT_451871</name>
</gene>
<dbReference type="PIRSF" id="PIRSF028763">
    <property type="entry name" value="RNA_pol_Rpc34"/>
    <property type="match status" value="1"/>
</dbReference>
<dbReference type="Gene3D" id="1.10.10.10">
    <property type="entry name" value="Winged helix-like DNA-binding domain superfamily/Winged helix DNA-binding domain"/>
    <property type="match status" value="1"/>
</dbReference>
<dbReference type="GO" id="GO:0006383">
    <property type="term" value="P:transcription by RNA polymerase III"/>
    <property type="evidence" value="ECO:0007669"/>
    <property type="project" value="UniProtKB-UniRule"/>
</dbReference>
<keyword evidence="9" id="KW-1185">Reference proteome</keyword>
<keyword evidence="4 6" id="KW-0804">Transcription</keyword>
<dbReference type="Pfam" id="PF05158">
    <property type="entry name" value="RNA_pol_Rpc34"/>
    <property type="match status" value="1"/>
</dbReference>
<evidence type="ECO:0000313" key="8">
    <source>
        <dbReference type="EMBL" id="KAF2727177.1"/>
    </source>
</evidence>
<accession>A0A9P4QLY3</accession>
<comment type="caution">
    <text evidence="8">The sequence shown here is derived from an EMBL/GenBank/DDBJ whole genome shotgun (WGS) entry which is preliminary data.</text>
</comment>
<dbReference type="FunFam" id="1.10.10.10:FF:000116">
    <property type="entry name" value="DNA-directed RNA polymerase III subunit RPC6"/>
    <property type="match status" value="1"/>
</dbReference>
<feature type="region of interest" description="Disordered" evidence="7">
    <location>
        <begin position="1"/>
        <end position="47"/>
    </location>
</feature>
<dbReference type="InterPro" id="IPR036390">
    <property type="entry name" value="WH_DNA-bd_sf"/>
</dbReference>
<dbReference type="GO" id="GO:0005666">
    <property type="term" value="C:RNA polymerase III complex"/>
    <property type="evidence" value="ECO:0007669"/>
    <property type="project" value="UniProtKB-UniRule"/>
</dbReference>
<dbReference type="PANTHER" id="PTHR12780">
    <property type="entry name" value="RNA POLYMERASE III DNA DIRECTED , 39KD SUBUNIT-RELATED"/>
    <property type="match status" value="1"/>
</dbReference>
<dbReference type="InterPro" id="IPR036388">
    <property type="entry name" value="WH-like_DNA-bd_sf"/>
</dbReference>
<comment type="similarity">
    <text evidence="2 6">Belongs to the eukaryotic RPC34/RPC39 RNA polymerase subunit family.</text>
</comment>
<evidence type="ECO:0000256" key="6">
    <source>
        <dbReference type="PIRNR" id="PIRNR028763"/>
    </source>
</evidence>
<keyword evidence="5 6" id="KW-0539">Nucleus</keyword>
<dbReference type="AlphaFoldDB" id="A0A9P4QLY3"/>
<dbReference type="InterPro" id="IPR007832">
    <property type="entry name" value="RNA_pol_Rpc34"/>
</dbReference>
<name>A0A9P4QLY3_9PLEO</name>
<reference evidence="8" key="1">
    <citation type="journal article" date="2020" name="Stud. Mycol.">
        <title>101 Dothideomycetes genomes: a test case for predicting lifestyles and emergence of pathogens.</title>
        <authorList>
            <person name="Haridas S."/>
            <person name="Albert R."/>
            <person name="Binder M."/>
            <person name="Bloem J."/>
            <person name="Labutti K."/>
            <person name="Salamov A."/>
            <person name="Andreopoulos B."/>
            <person name="Baker S."/>
            <person name="Barry K."/>
            <person name="Bills G."/>
            <person name="Bluhm B."/>
            <person name="Cannon C."/>
            <person name="Castanera R."/>
            <person name="Culley D."/>
            <person name="Daum C."/>
            <person name="Ezra D."/>
            <person name="Gonzalez J."/>
            <person name="Henrissat B."/>
            <person name="Kuo A."/>
            <person name="Liang C."/>
            <person name="Lipzen A."/>
            <person name="Lutzoni F."/>
            <person name="Magnuson J."/>
            <person name="Mondo S."/>
            <person name="Nolan M."/>
            <person name="Ohm R."/>
            <person name="Pangilinan J."/>
            <person name="Park H.-J."/>
            <person name="Ramirez L."/>
            <person name="Alfaro M."/>
            <person name="Sun H."/>
            <person name="Tritt A."/>
            <person name="Yoshinaga Y."/>
            <person name="Zwiers L.-H."/>
            <person name="Turgeon B."/>
            <person name="Goodwin S."/>
            <person name="Spatafora J."/>
            <person name="Crous P."/>
            <person name="Grigoriev I."/>
        </authorList>
    </citation>
    <scope>NUCLEOTIDE SEQUENCE</scope>
    <source>
        <strain evidence="8">CBS 125425</strain>
    </source>
</reference>
<comment type="subcellular location">
    <subcellularLocation>
        <location evidence="1 6">Nucleus</location>
    </subcellularLocation>
</comment>
<organism evidence="8 9">
    <name type="scientific">Polyplosphaeria fusca</name>
    <dbReference type="NCBI Taxonomy" id="682080"/>
    <lineage>
        <taxon>Eukaryota</taxon>
        <taxon>Fungi</taxon>
        <taxon>Dikarya</taxon>
        <taxon>Ascomycota</taxon>
        <taxon>Pezizomycotina</taxon>
        <taxon>Dothideomycetes</taxon>
        <taxon>Pleosporomycetidae</taxon>
        <taxon>Pleosporales</taxon>
        <taxon>Tetraplosphaeriaceae</taxon>
        <taxon>Polyplosphaeria</taxon>
    </lineage>
</organism>
<dbReference type="Proteomes" id="UP000799444">
    <property type="component" value="Unassembled WGS sequence"/>
</dbReference>
<evidence type="ECO:0000256" key="3">
    <source>
        <dbReference type="ARBA" id="ARBA00022478"/>
    </source>
</evidence>
<evidence type="ECO:0000256" key="7">
    <source>
        <dbReference type="SAM" id="MobiDB-lite"/>
    </source>
</evidence>
<sequence>MASASSHDVDEDAKPDVSLNDGHALDAPSNAAPAAPQPAAKSKLDAPARRAKAEELYQKCLEYPPDTLFFQRDLSNMEVAADMSELAHLLQELVDRLLLKLMILDNDPCWKYRSREDAQVLRSLTSDERLLYHHIDQEQNKGVWSKTLRSKTTLTLPQVNKALKALEARKLVKAILSVKHPSRKMYLLMDVVPSDDFGGGGWQNDSGELDHGLVNQVSEVIMTWMKADTCVEVAADGSDYTGNRAAAIARKKAHVQQTQDIEDFPTRPAFTPPFRPTGKMLIPRELASYPTATSLAKRVNDTGFINNKTLTAEDMNQLLEIMVCDGRLEKVSGNYRASLAALSTDYSGGFIDAPCGNCPVFDQCVEDGQVSARICVYFREWLQTESARAYD</sequence>
<evidence type="ECO:0000256" key="2">
    <source>
        <dbReference type="ARBA" id="ARBA00011038"/>
    </source>
</evidence>
<dbReference type="InterPro" id="IPR016049">
    <property type="entry name" value="RNA_pol_Rpc34-like"/>
</dbReference>
<evidence type="ECO:0000256" key="4">
    <source>
        <dbReference type="ARBA" id="ARBA00023163"/>
    </source>
</evidence>
<dbReference type="OrthoDB" id="613763at2759"/>